<dbReference type="InParanoid" id="G2Y9Y7"/>
<protein>
    <submittedName>
        <fullName evidence="1">Uncharacterized protein</fullName>
    </submittedName>
</protein>
<evidence type="ECO:0000313" key="2">
    <source>
        <dbReference type="Proteomes" id="UP000008177"/>
    </source>
</evidence>
<gene>
    <name evidence="1" type="ORF">BofuT4_uP027340.1</name>
</gene>
<name>G2Y9Y7_BOTF4</name>
<dbReference type="Proteomes" id="UP000008177">
    <property type="component" value="Unplaced contigs"/>
</dbReference>
<dbReference type="EMBL" id="FQ790302">
    <property type="protein sequence ID" value="CCD49364.1"/>
    <property type="molecule type" value="Genomic_DNA"/>
</dbReference>
<accession>G2Y9Y7</accession>
<evidence type="ECO:0000313" key="1">
    <source>
        <dbReference type="EMBL" id="CCD49364.1"/>
    </source>
</evidence>
<reference evidence="2" key="1">
    <citation type="journal article" date="2011" name="PLoS Genet.">
        <title>Genomic analysis of the necrotrophic fungal pathogens Sclerotinia sclerotiorum and Botrytis cinerea.</title>
        <authorList>
            <person name="Amselem J."/>
            <person name="Cuomo C.A."/>
            <person name="van Kan J.A."/>
            <person name="Viaud M."/>
            <person name="Benito E.P."/>
            <person name="Couloux A."/>
            <person name="Coutinho P.M."/>
            <person name="de Vries R.P."/>
            <person name="Dyer P.S."/>
            <person name="Fillinger S."/>
            <person name="Fournier E."/>
            <person name="Gout L."/>
            <person name="Hahn M."/>
            <person name="Kohn L."/>
            <person name="Lapalu N."/>
            <person name="Plummer K.M."/>
            <person name="Pradier J.M."/>
            <person name="Quevillon E."/>
            <person name="Sharon A."/>
            <person name="Simon A."/>
            <person name="ten Have A."/>
            <person name="Tudzynski B."/>
            <person name="Tudzynski P."/>
            <person name="Wincker P."/>
            <person name="Andrew M."/>
            <person name="Anthouard V."/>
            <person name="Beever R.E."/>
            <person name="Beffa R."/>
            <person name="Benoit I."/>
            <person name="Bouzid O."/>
            <person name="Brault B."/>
            <person name="Chen Z."/>
            <person name="Choquer M."/>
            <person name="Collemare J."/>
            <person name="Cotton P."/>
            <person name="Danchin E.G."/>
            <person name="Da Silva C."/>
            <person name="Gautier A."/>
            <person name="Giraud C."/>
            <person name="Giraud T."/>
            <person name="Gonzalez C."/>
            <person name="Grossetete S."/>
            <person name="Guldener U."/>
            <person name="Henrissat B."/>
            <person name="Howlett B.J."/>
            <person name="Kodira C."/>
            <person name="Kretschmer M."/>
            <person name="Lappartient A."/>
            <person name="Leroch M."/>
            <person name="Levis C."/>
            <person name="Mauceli E."/>
            <person name="Neuveglise C."/>
            <person name="Oeser B."/>
            <person name="Pearson M."/>
            <person name="Poulain J."/>
            <person name="Poussereau N."/>
            <person name="Quesneville H."/>
            <person name="Rascle C."/>
            <person name="Schumacher J."/>
            <person name="Segurens B."/>
            <person name="Sexton A."/>
            <person name="Silva E."/>
            <person name="Sirven C."/>
            <person name="Soanes D.M."/>
            <person name="Talbot N.J."/>
            <person name="Templeton M."/>
            <person name="Yandava C."/>
            <person name="Yarden O."/>
            <person name="Zeng Q."/>
            <person name="Rollins J.A."/>
            <person name="Lebrun M.H."/>
            <person name="Dickman M."/>
        </authorList>
    </citation>
    <scope>NUCLEOTIDE SEQUENCE [LARGE SCALE GENOMIC DNA]</scope>
    <source>
        <strain evidence="2">T4</strain>
    </source>
</reference>
<sequence>MATKQSNTKRETKLITCRTNHQHVVVGLSVLPLHTTNLGQEKPILSQQATPLKVNRRVEVCKELIETGVIRR</sequence>
<dbReference type="AlphaFoldDB" id="G2Y9Y7"/>
<dbReference type="HOGENOM" id="CLU_2721928_0_0_1"/>
<proteinExistence type="predicted"/>
<organism evidence="1 2">
    <name type="scientific">Botryotinia fuckeliana (strain T4)</name>
    <name type="common">Noble rot fungus</name>
    <name type="synonym">Botrytis cinerea</name>
    <dbReference type="NCBI Taxonomy" id="999810"/>
    <lineage>
        <taxon>Eukaryota</taxon>
        <taxon>Fungi</taxon>
        <taxon>Dikarya</taxon>
        <taxon>Ascomycota</taxon>
        <taxon>Pezizomycotina</taxon>
        <taxon>Leotiomycetes</taxon>
        <taxon>Helotiales</taxon>
        <taxon>Sclerotiniaceae</taxon>
        <taxon>Botrytis</taxon>
    </lineage>
</organism>